<dbReference type="GO" id="GO:0000166">
    <property type="term" value="F:nucleotide binding"/>
    <property type="evidence" value="ECO:0007669"/>
    <property type="project" value="InterPro"/>
</dbReference>
<keyword evidence="3 7" id="KW-0889">Transcription antitermination</keyword>
<reference evidence="9 10" key="1">
    <citation type="submission" date="2015-12" db="EMBL/GenBank/DDBJ databases">
        <authorList>
            <person name="Shamseldin A."/>
            <person name="Moawad H."/>
            <person name="Abd El-Rahim W.M."/>
            <person name="Sadowsky M.J."/>
        </authorList>
    </citation>
    <scope>NUCLEOTIDE SEQUENCE [LARGE SCALE GENOMIC DNA]</scope>
    <source>
        <strain evidence="9 10">SM2</strain>
    </source>
</reference>
<dbReference type="Pfam" id="PF14520">
    <property type="entry name" value="HHH_5"/>
    <property type="match status" value="2"/>
</dbReference>
<evidence type="ECO:0000256" key="6">
    <source>
        <dbReference type="ARBA" id="ARBA00023163"/>
    </source>
</evidence>
<comment type="subunit">
    <text evidence="7">Monomer. Binds directly to the core enzyme of the DNA-dependent RNA polymerase and to nascent RNA.</text>
</comment>
<accession>A0A127M2H0</accession>
<evidence type="ECO:0000313" key="9">
    <source>
        <dbReference type="EMBL" id="AMO67416.1"/>
    </source>
</evidence>
<dbReference type="InterPro" id="IPR004087">
    <property type="entry name" value="KH_dom"/>
</dbReference>
<dbReference type="CDD" id="cd22529">
    <property type="entry name" value="KH-II_NusA_rpt2"/>
    <property type="match status" value="1"/>
</dbReference>
<dbReference type="CDD" id="cd04455">
    <property type="entry name" value="S1_NusA"/>
    <property type="match status" value="1"/>
</dbReference>
<dbReference type="PANTHER" id="PTHR22648:SF0">
    <property type="entry name" value="TRANSCRIPTION TERMINATION_ANTITERMINATION PROTEIN NUSA"/>
    <property type="match status" value="1"/>
</dbReference>
<dbReference type="FunFam" id="3.30.300.20:FF:000005">
    <property type="entry name" value="Transcription termination/antitermination protein NusA"/>
    <property type="match status" value="1"/>
</dbReference>
<dbReference type="SUPFAM" id="SSF54814">
    <property type="entry name" value="Prokaryotic type KH domain (KH-domain type II)"/>
    <property type="match status" value="2"/>
</dbReference>
<keyword evidence="4 7" id="KW-0694">RNA-binding</keyword>
<evidence type="ECO:0000256" key="3">
    <source>
        <dbReference type="ARBA" id="ARBA00022814"/>
    </source>
</evidence>
<comment type="similarity">
    <text evidence="7">Belongs to the NusA family.</text>
</comment>
<dbReference type="InterPro" id="IPR030842">
    <property type="entry name" value="TF_NusA_bacterial"/>
</dbReference>
<organism evidence="9 10">
    <name type="scientific">Zhongshania aliphaticivorans</name>
    <dbReference type="NCBI Taxonomy" id="1470434"/>
    <lineage>
        <taxon>Bacteria</taxon>
        <taxon>Pseudomonadati</taxon>
        <taxon>Pseudomonadota</taxon>
        <taxon>Gammaproteobacteria</taxon>
        <taxon>Cellvibrionales</taxon>
        <taxon>Spongiibacteraceae</taxon>
        <taxon>Zhongshania</taxon>
    </lineage>
</organism>
<dbReference type="InterPro" id="IPR025249">
    <property type="entry name" value="TF_NusA_KH_1st"/>
</dbReference>
<keyword evidence="6 7" id="KW-0804">Transcription</keyword>
<dbReference type="InterPro" id="IPR036555">
    <property type="entry name" value="NusA_N_sf"/>
</dbReference>
<evidence type="ECO:0000256" key="1">
    <source>
        <dbReference type="ARBA" id="ARBA00022472"/>
    </source>
</evidence>
<dbReference type="InterPro" id="IPR058582">
    <property type="entry name" value="KH_NusA_2nd"/>
</dbReference>
<dbReference type="Pfam" id="PF00575">
    <property type="entry name" value="S1"/>
    <property type="match status" value="1"/>
</dbReference>
<sequence length="500" mass="55089">MSKEILLVVEAVSNEKGVSKTIIFEAIEQALATAAKKRYDEDSDIRVVIDRVTGDYQTFRSWLVMPDDEMALLGTHLTLEEAHEYSADLKAGDVYEEVVENVGFGRIAAQTAKQVIVQKVREAERAQIVDEYKDRVGELINGTVKKVTRDSIIVDLGGNAEALLPREELVGREVFRINDRVRAILADVRPEARGPQLFLSRACPEMLIELFKIEVPEVNEEVIEIRAAARDPGSRAKIAVKTNDGRIDPVGACVGMRGSRVQAVSGELGNERVDIILWDDNPAQLVINAMAPAEVESIVVDEDTHTMDVGVADDNLAQAIGRAGQNVRLAGQLTGWTINVMSIEEMSAKHEQESGHIISYFVEALDVGEDIAEVLVEEGFTTLEEVAYVPLEEMMSIDGFDEDLAQELRARAKDALLTQAIASEEVLESAEPAEDLLTMDGMEKHLAFILASRGVVTMEDLAEQAVEDLLDIEDMTKERAGELIMTARAPWFADEEESAK</sequence>
<dbReference type="CDD" id="cd02134">
    <property type="entry name" value="KH-II_NusA_rpt1"/>
    <property type="match status" value="1"/>
</dbReference>
<dbReference type="FunFam" id="3.30.300.20:FF:000002">
    <property type="entry name" value="Transcription termination/antitermination protein NusA"/>
    <property type="match status" value="1"/>
</dbReference>
<dbReference type="InterPro" id="IPR010213">
    <property type="entry name" value="TF_NusA"/>
</dbReference>
<protein>
    <recommendedName>
        <fullName evidence="7">Transcription termination/antitermination protein NusA</fullName>
    </recommendedName>
</protein>
<dbReference type="FunFam" id="1.10.150.20:FF:000015">
    <property type="entry name" value="Transcription termination/antitermination protein NusA"/>
    <property type="match status" value="1"/>
</dbReference>
<dbReference type="Gene3D" id="3.30.1480.10">
    <property type="entry name" value="NusA, N-terminal domain"/>
    <property type="match status" value="1"/>
</dbReference>
<dbReference type="HAMAP" id="MF_00945_B">
    <property type="entry name" value="NusA_B"/>
    <property type="match status" value="1"/>
</dbReference>
<evidence type="ECO:0000256" key="5">
    <source>
        <dbReference type="ARBA" id="ARBA00023015"/>
    </source>
</evidence>
<dbReference type="FunFam" id="2.40.50.140:FF:000058">
    <property type="entry name" value="Transcription termination/antitermination protein NusA"/>
    <property type="match status" value="1"/>
</dbReference>
<comment type="function">
    <text evidence="7">Participates in both transcription termination and antitermination.</text>
</comment>
<dbReference type="SUPFAM" id="SSF50249">
    <property type="entry name" value="Nucleic acid-binding proteins"/>
    <property type="match status" value="1"/>
</dbReference>
<dbReference type="Gene3D" id="3.30.300.20">
    <property type="match status" value="2"/>
</dbReference>
<dbReference type="GO" id="GO:0003700">
    <property type="term" value="F:DNA-binding transcription factor activity"/>
    <property type="evidence" value="ECO:0007669"/>
    <property type="project" value="InterPro"/>
</dbReference>
<evidence type="ECO:0000256" key="4">
    <source>
        <dbReference type="ARBA" id="ARBA00022884"/>
    </source>
</evidence>
<dbReference type="SUPFAM" id="SSF69705">
    <property type="entry name" value="Transcription factor NusA, N-terminal domain"/>
    <property type="match status" value="1"/>
</dbReference>
<dbReference type="RefSeq" id="WP_008250510.1">
    <property type="nucleotide sequence ID" value="NZ_CP014544.1"/>
</dbReference>
<dbReference type="GO" id="GO:0031564">
    <property type="term" value="P:transcription antitermination"/>
    <property type="evidence" value="ECO:0007669"/>
    <property type="project" value="UniProtKB-UniRule"/>
</dbReference>
<proteinExistence type="inferred from homology"/>
<dbReference type="PANTHER" id="PTHR22648">
    <property type="entry name" value="TRANSCRIPTION TERMINATION FACTOR NUSA"/>
    <property type="match status" value="1"/>
</dbReference>
<evidence type="ECO:0000256" key="2">
    <source>
        <dbReference type="ARBA" id="ARBA00022490"/>
    </source>
</evidence>
<name>A0A127M2H0_9GAMM</name>
<dbReference type="InterPro" id="IPR003029">
    <property type="entry name" value="S1_domain"/>
</dbReference>
<dbReference type="InterPro" id="IPR010995">
    <property type="entry name" value="DNA_repair_Rad51/TF_NusA_a-hlx"/>
</dbReference>
<dbReference type="InterPro" id="IPR013735">
    <property type="entry name" value="TF_NusA_N"/>
</dbReference>
<dbReference type="KEGG" id="zal:AZF00_03475"/>
<keyword evidence="5 7" id="KW-0805">Transcription regulation</keyword>
<dbReference type="FunFam" id="1.10.150.20:FF:000018">
    <property type="entry name" value="Transcription termination/antitermination protein NusA"/>
    <property type="match status" value="1"/>
</dbReference>
<feature type="domain" description="S1 motif" evidence="8">
    <location>
        <begin position="137"/>
        <end position="202"/>
    </location>
</feature>
<dbReference type="GO" id="GO:0003723">
    <property type="term" value="F:RNA binding"/>
    <property type="evidence" value="ECO:0007669"/>
    <property type="project" value="UniProtKB-UniRule"/>
</dbReference>
<dbReference type="PROSITE" id="PS50126">
    <property type="entry name" value="S1"/>
    <property type="match status" value="1"/>
</dbReference>
<keyword evidence="1 7" id="KW-0806">Transcription termination</keyword>
<dbReference type="Proteomes" id="UP000074119">
    <property type="component" value="Chromosome"/>
</dbReference>
<gene>
    <name evidence="7 9" type="primary">nusA</name>
    <name evidence="9" type="ORF">AZF00_03475</name>
</gene>
<dbReference type="GO" id="GO:0006353">
    <property type="term" value="P:DNA-templated transcription termination"/>
    <property type="evidence" value="ECO:0007669"/>
    <property type="project" value="UniProtKB-UniRule"/>
</dbReference>
<evidence type="ECO:0000313" key="10">
    <source>
        <dbReference type="Proteomes" id="UP000074119"/>
    </source>
</evidence>
<dbReference type="NCBIfam" id="TIGR01954">
    <property type="entry name" value="nusA_Cterm_rpt"/>
    <property type="match status" value="2"/>
</dbReference>
<keyword evidence="2 7" id="KW-0963">Cytoplasm</keyword>
<dbReference type="STRING" id="1470434.AZF00_03475"/>
<dbReference type="SMART" id="SM00322">
    <property type="entry name" value="KH"/>
    <property type="match status" value="2"/>
</dbReference>
<dbReference type="GO" id="GO:0005829">
    <property type="term" value="C:cytosol"/>
    <property type="evidence" value="ECO:0007669"/>
    <property type="project" value="TreeGrafter"/>
</dbReference>
<dbReference type="Pfam" id="PF08529">
    <property type="entry name" value="NusA_N"/>
    <property type="match status" value="1"/>
</dbReference>
<dbReference type="InterPro" id="IPR015946">
    <property type="entry name" value="KH_dom-like_a/b"/>
</dbReference>
<dbReference type="Pfam" id="PF13184">
    <property type="entry name" value="KH_NusA_1st"/>
    <property type="match status" value="1"/>
</dbReference>
<evidence type="ECO:0000256" key="7">
    <source>
        <dbReference type="HAMAP-Rule" id="MF_00945"/>
    </source>
</evidence>
<dbReference type="Pfam" id="PF26594">
    <property type="entry name" value="KH_NusA_2nd"/>
    <property type="match status" value="1"/>
</dbReference>
<dbReference type="InterPro" id="IPR012340">
    <property type="entry name" value="NA-bd_OB-fold"/>
</dbReference>
<dbReference type="Gene3D" id="1.10.150.20">
    <property type="entry name" value="5' to 3' exonuclease, C-terminal subdomain"/>
    <property type="match status" value="2"/>
</dbReference>
<dbReference type="InterPro" id="IPR010214">
    <property type="entry name" value="Tscrpt_termin_fac_NusA_C_rpt"/>
</dbReference>
<dbReference type="NCBIfam" id="TIGR01953">
    <property type="entry name" value="NusA"/>
    <property type="match status" value="1"/>
</dbReference>
<evidence type="ECO:0000259" key="8">
    <source>
        <dbReference type="PROSITE" id="PS50126"/>
    </source>
</evidence>
<dbReference type="EMBL" id="CP014544">
    <property type="protein sequence ID" value="AMO67416.1"/>
    <property type="molecule type" value="Genomic_DNA"/>
</dbReference>
<dbReference type="SMART" id="SM00316">
    <property type="entry name" value="S1"/>
    <property type="match status" value="1"/>
</dbReference>
<dbReference type="SUPFAM" id="SSF47794">
    <property type="entry name" value="Rad51 N-terminal domain-like"/>
    <property type="match status" value="2"/>
</dbReference>
<dbReference type="AlphaFoldDB" id="A0A127M2H0"/>
<comment type="subcellular location">
    <subcellularLocation>
        <location evidence="7">Cytoplasm</location>
    </subcellularLocation>
</comment>
<dbReference type="Gene3D" id="2.40.50.140">
    <property type="entry name" value="Nucleic acid-binding proteins"/>
    <property type="match status" value="1"/>
</dbReference>
<dbReference type="PROSITE" id="PS50084">
    <property type="entry name" value="KH_TYPE_1"/>
    <property type="match status" value="1"/>
</dbReference>
<dbReference type="InterPro" id="IPR009019">
    <property type="entry name" value="KH_sf_prok-type"/>
</dbReference>